<accession>A0A6J5RSG9</accession>
<evidence type="ECO:0000313" key="3">
    <source>
        <dbReference type="EMBL" id="CAB5238501.1"/>
    </source>
</evidence>
<evidence type="ECO:0000313" key="1">
    <source>
        <dbReference type="EMBL" id="CAB4172077.1"/>
    </source>
</evidence>
<evidence type="ECO:0000313" key="2">
    <source>
        <dbReference type="EMBL" id="CAB4200112.1"/>
    </source>
</evidence>
<protein>
    <recommendedName>
        <fullName evidence="4">Helix-turn-helix domain containing protein</fullName>
    </recommendedName>
</protein>
<evidence type="ECO:0008006" key="4">
    <source>
        <dbReference type="Google" id="ProtNLM"/>
    </source>
</evidence>
<dbReference type="EMBL" id="LR796873">
    <property type="protein sequence ID" value="CAB4172077.1"/>
    <property type="molecule type" value="Genomic_DNA"/>
</dbReference>
<dbReference type="EMBL" id="LR797289">
    <property type="protein sequence ID" value="CAB4200112.1"/>
    <property type="molecule type" value="Genomic_DNA"/>
</dbReference>
<gene>
    <name evidence="2" type="ORF">UFOVP1354_24</name>
    <name evidence="3" type="ORF">UFOVP1547_31</name>
    <name evidence="1" type="ORF">UFOVP930_42</name>
</gene>
<organism evidence="2">
    <name type="scientific">uncultured Caudovirales phage</name>
    <dbReference type="NCBI Taxonomy" id="2100421"/>
    <lineage>
        <taxon>Viruses</taxon>
        <taxon>Duplodnaviria</taxon>
        <taxon>Heunggongvirae</taxon>
        <taxon>Uroviricota</taxon>
        <taxon>Caudoviricetes</taxon>
        <taxon>Peduoviridae</taxon>
        <taxon>Maltschvirus</taxon>
        <taxon>Maltschvirus maltsch</taxon>
    </lineage>
</organism>
<name>A0A6J5RSG9_9CAUD</name>
<reference evidence="2" key="1">
    <citation type="submission" date="2020-05" db="EMBL/GenBank/DDBJ databases">
        <authorList>
            <person name="Chiriac C."/>
            <person name="Salcher M."/>
            <person name="Ghai R."/>
            <person name="Kavagutti S V."/>
        </authorList>
    </citation>
    <scope>NUCLEOTIDE SEQUENCE</scope>
</reference>
<proteinExistence type="predicted"/>
<dbReference type="EMBL" id="LR798461">
    <property type="protein sequence ID" value="CAB5238501.1"/>
    <property type="molecule type" value="Genomic_DNA"/>
</dbReference>
<sequence>MNYPETPGYKRVGTSKAAADSMRVKAPSLRQQVLDVLFHQDLTADECAAEVGKSVLSIRPRLTELLALGKIAETDLLRYNSSGKKATVWRAV</sequence>